<evidence type="ECO:0000256" key="1">
    <source>
        <dbReference type="SAM" id="Phobius"/>
    </source>
</evidence>
<name>A0A9X2Q071_9BACT</name>
<feature type="transmembrane region" description="Helical" evidence="1">
    <location>
        <begin position="313"/>
        <end position="336"/>
    </location>
</feature>
<gene>
    <name evidence="2" type="ORF">GGP71_001099</name>
</gene>
<feature type="transmembrane region" description="Helical" evidence="1">
    <location>
        <begin position="286"/>
        <end position="307"/>
    </location>
</feature>
<reference evidence="2" key="1">
    <citation type="submission" date="2022-08" db="EMBL/GenBank/DDBJ databases">
        <title>Genomic Encyclopedia of Type Strains, Phase V (KMG-V): Genome sequencing to study the core and pangenomes of soil and plant-associated prokaryotes.</title>
        <authorList>
            <person name="Whitman W."/>
        </authorList>
    </citation>
    <scope>NUCLEOTIDE SEQUENCE</scope>
    <source>
        <strain evidence="2">0</strain>
    </source>
</reference>
<dbReference type="Proteomes" id="UP001155027">
    <property type="component" value="Unassembled WGS sequence"/>
</dbReference>
<sequence length="497" mass="52915">MRAIRILLRHRVTRWLRDPTWGTGTVAGQVVLLGFLLVLLAPLGLGSYVLGEVLRELYPEASALSLINGGMLYLVPVFMASRFLTQPPPSEYVAPYVSLPISGTGLLNGQAALSLLSLHTVFAVVLVGPVWAREIATAWTPVGAGAWLVAALLLTIVLASHGANLLHLLLGRRPWGTAGALAGIALFFAADATLGPDLFRGFSRVLFGRPALGLVAAVIAVGGVHAALLRAMRARLEVDGRMGRRTGSPSRRGYGFYRWVERTLPAGRLVALTLRQVARTRRLRGLGLHGLALVIVWYGAALGGVFGDVARSLFLIGLFGLGPTLGLGFIVFGISAGHADGLFARPHAPRRIVKATLVLLWLGILPGTLLLPAFLPWLSPAQSSLLLGFALWWSGIVVPALVYVAPRLRKPVDTSASAFTISVRTLHGIAVYPLWLAPAIAVPVADISGLWWGTRAILGGVGLIGLLALPWTTGMLARQLASHRHAMLAGFRENEPV</sequence>
<evidence type="ECO:0000313" key="2">
    <source>
        <dbReference type="EMBL" id="MCS3677183.1"/>
    </source>
</evidence>
<feature type="transmembrane region" description="Helical" evidence="1">
    <location>
        <begin position="357"/>
        <end position="378"/>
    </location>
</feature>
<feature type="transmembrane region" description="Helical" evidence="1">
    <location>
        <begin position="211"/>
        <end position="232"/>
    </location>
</feature>
<feature type="transmembrane region" description="Helical" evidence="1">
    <location>
        <begin position="61"/>
        <end position="80"/>
    </location>
</feature>
<dbReference type="InterPro" id="IPR043742">
    <property type="entry name" value="DUF5687"/>
</dbReference>
<organism evidence="2 3">
    <name type="scientific">Salinibacter ruber</name>
    <dbReference type="NCBI Taxonomy" id="146919"/>
    <lineage>
        <taxon>Bacteria</taxon>
        <taxon>Pseudomonadati</taxon>
        <taxon>Rhodothermota</taxon>
        <taxon>Rhodothermia</taxon>
        <taxon>Rhodothermales</taxon>
        <taxon>Salinibacteraceae</taxon>
        <taxon>Salinibacter</taxon>
    </lineage>
</organism>
<protein>
    <submittedName>
        <fullName evidence="2">Uncharacterized protein</fullName>
    </submittedName>
</protein>
<comment type="caution">
    <text evidence="2">The sequence shown here is derived from an EMBL/GenBank/DDBJ whole genome shotgun (WGS) entry which is preliminary data.</text>
</comment>
<keyword evidence="1" id="KW-0812">Transmembrane</keyword>
<feature type="transmembrane region" description="Helical" evidence="1">
    <location>
        <begin position="426"/>
        <end position="445"/>
    </location>
</feature>
<dbReference type="RefSeq" id="WP_259079717.1">
    <property type="nucleotide sequence ID" value="NZ_JANUAU010000003.1"/>
</dbReference>
<dbReference type="Pfam" id="PF18940">
    <property type="entry name" value="DUF5687"/>
    <property type="match status" value="1"/>
</dbReference>
<keyword evidence="1" id="KW-1133">Transmembrane helix</keyword>
<feature type="transmembrane region" description="Helical" evidence="1">
    <location>
        <begin position="384"/>
        <end position="405"/>
    </location>
</feature>
<feature type="transmembrane region" description="Helical" evidence="1">
    <location>
        <begin position="178"/>
        <end position="199"/>
    </location>
</feature>
<proteinExistence type="predicted"/>
<dbReference type="EMBL" id="JANUAU010000003">
    <property type="protein sequence ID" value="MCS3677183.1"/>
    <property type="molecule type" value="Genomic_DNA"/>
</dbReference>
<evidence type="ECO:0000313" key="3">
    <source>
        <dbReference type="Proteomes" id="UP001155027"/>
    </source>
</evidence>
<dbReference type="AlphaFoldDB" id="A0A9X2Q071"/>
<feature type="transmembrane region" description="Helical" evidence="1">
    <location>
        <begin position="457"/>
        <end position="477"/>
    </location>
</feature>
<keyword evidence="1" id="KW-0472">Membrane</keyword>
<feature type="transmembrane region" description="Helical" evidence="1">
    <location>
        <begin position="144"/>
        <end position="166"/>
    </location>
</feature>
<feature type="transmembrane region" description="Helical" evidence="1">
    <location>
        <begin position="111"/>
        <end position="132"/>
    </location>
</feature>
<accession>A0A9X2Q071</accession>
<feature type="transmembrane region" description="Helical" evidence="1">
    <location>
        <begin position="21"/>
        <end position="41"/>
    </location>
</feature>